<dbReference type="Gene3D" id="1.20.1070.10">
    <property type="entry name" value="Rhodopsin 7-helix transmembrane proteins"/>
    <property type="match status" value="1"/>
</dbReference>
<dbReference type="PRINTS" id="PR01012">
    <property type="entry name" value="NRPEPTIDEYR"/>
</dbReference>
<evidence type="ECO:0000259" key="11">
    <source>
        <dbReference type="PROSITE" id="PS50262"/>
    </source>
</evidence>
<evidence type="ECO:0000313" key="12">
    <source>
        <dbReference type="EMBL" id="KAJ6637638.1"/>
    </source>
</evidence>
<evidence type="ECO:0000256" key="2">
    <source>
        <dbReference type="ARBA" id="ARBA00010663"/>
    </source>
</evidence>
<feature type="transmembrane region" description="Helical" evidence="10">
    <location>
        <begin position="42"/>
        <end position="69"/>
    </location>
</feature>
<evidence type="ECO:0000256" key="9">
    <source>
        <dbReference type="RuleBase" id="RU000688"/>
    </source>
</evidence>
<feature type="domain" description="G-protein coupled receptors family 1 profile" evidence="11">
    <location>
        <begin position="60"/>
        <end position="326"/>
    </location>
</feature>
<comment type="caution">
    <text evidence="12">The sequence shown here is derived from an EMBL/GenBank/DDBJ whole genome shotgun (WGS) entry which is preliminary data.</text>
</comment>
<keyword evidence="13" id="KW-1185">Reference proteome</keyword>
<feature type="transmembrane region" description="Helical" evidence="10">
    <location>
        <begin position="304"/>
        <end position="329"/>
    </location>
</feature>
<keyword evidence="6 10" id="KW-0472">Membrane</keyword>
<sequence length="397" mass="45179">MDTITSLNQSINNVSLIIDSSRQVTKEILEKFKRNRNIEGSAYYILIILYGILIIFGTIGNCLVVIAVVRKSNMRTVRNLFIVNLAVSDLLLCIVTMPLTLIEILTKYWPLGDYGHLCKMIGTLQAISIFVSTISITSIALDRYQVIVYPTRENLQYMGAFVVIVFIWSFALFLASPMIIFKKLVNHSINLHMHGIDSVSYCIEDWPIDHGRAIYSAFTLFVQYLLPIVIVSIVYLQINNKLNNRIPTTINVTRRNKRRSHRMRRTNCLLTSIAVIFAISWLPLNIFNLYSDVYLEKEALTQDLLVMYAVCHMMGMSSACSNPVLYGWLNENFKKEFREILHLDGACNRGNNERNVVNAKYSCNYTNPNKCGSKNTNAFDTGFTDNAMSVDLSGITK</sequence>
<evidence type="ECO:0000256" key="7">
    <source>
        <dbReference type="ARBA" id="ARBA00023170"/>
    </source>
</evidence>
<evidence type="ECO:0000256" key="3">
    <source>
        <dbReference type="ARBA" id="ARBA00022692"/>
    </source>
</evidence>
<dbReference type="AlphaFoldDB" id="A0A9Q0RZ87"/>
<feature type="transmembrane region" description="Helical" evidence="10">
    <location>
        <begin position="267"/>
        <end position="284"/>
    </location>
</feature>
<protein>
    <submittedName>
        <fullName evidence="12">Neuropeptide F receptor</fullName>
    </submittedName>
</protein>
<dbReference type="InterPro" id="IPR000611">
    <property type="entry name" value="NPY_rcpt"/>
</dbReference>
<feature type="transmembrane region" description="Helical" evidence="10">
    <location>
        <begin position="213"/>
        <end position="236"/>
    </location>
</feature>
<feature type="transmembrane region" description="Helical" evidence="10">
    <location>
        <begin position="81"/>
        <end position="102"/>
    </location>
</feature>
<dbReference type="InterPro" id="IPR017452">
    <property type="entry name" value="GPCR_Rhodpsn_7TM"/>
</dbReference>
<evidence type="ECO:0000313" key="13">
    <source>
        <dbReference type="Proteomes" id="UP001151699"/>
    </source>
</evidence>
<comment type="subcellular location">
    <subcellularLocation>
        <location evidence="1">Membrane</location>
        <topology evidence="1">Multi-pass membrane protein</topology>
    </subcellularLocation>
</comment>
<keyword evidence="8 9" id="KW-0807">Transducer</keyword>
<feature type="transmembrane region" description="Helical" evidence="10">
    <location>
        <begin position="122"/>
        <end position="141"/>
    </location>
</feature>
<dbReference type="GO" id="GO:0004983">
    <property type="term" value="F:neuropeptide Y receptor activity"/>
    <property type="evidence" value="ECO:0007669"/>
    <property type="project" value="InterPro"/>
</dbReference>
<accession>A0A9Q0RZ87</accession>
<evidence type="ECO:0000256" key="4">
    <source>
        <dbReference type="ARBA" id="ARBA00022989"/>
    </source>
</evidence>
<dbReference type="GO" id="GO:0016020">
    <property type="term" value="C:membrane"/>
    <property type="evidence" value="ECO:0007669"/>
    <property type="project" value="UniProtKB-SubCell"/>
</dbReference>
<dbReference type="InterPro" id="IPR000276">
    <property type="entry name" value="GPCR_Rhodpsn"/>
</dbReference>
<dbReference type="PRINTS" id="PR00237">
    <property type="entry name" value="GPCRRHODOPSN"/>
</dbReference>
<dbReference type="Proteomes" id="UP001151699">
    <property type="component" value="Chromosome X"/>
</dbReference>
<dbReference type="CDD" id="cd15203">
    <property type="entry name" value="7tmA_NPYR-like"/>
    <property type="match status" value="1"/>
</dbReference>
<keyword evidence="4 10" id="KW-1133">Transmembrane helix</keyword>
<gene>
    <name evidence="12" type="primary">NPFR</name>
    <name evidence="12" type="ORF">Bhyg_10369</name>
</gene>
<dbReference type="PROSITE" id="PS50262">
    <property type="entry name" value="G_PROTEIN_RECEP_F1_2"/>
    <property type="match status" value="1"/>
</dbReference>
<evidence type="ECO:0000256" key="8">
    <source>
        <dbReference type="ARBA" id="ARBA00023224"/>
    </source>
</evidence>
<keyword evidence="3 9" id="KW-0812">Transmembrane</keyword>
<proteinExistence type="inferred from homology"/>
<keyword evidence="5 9" id="KW-0297">G-protein coupled receptor</keyword>
<reference evidence="12" key="1">
    <citation type="submission" date="2022-07" db="EMBL/GenBank/DDBJ databases">
        <authorList>
            <person name="Trinca V."/>
            <person name="Uliana J.V.C."/>
            <person name="Torres T.T."/>
            <person name="Ward R.J."/>
            <person name="Monesi N."/>
        </authorList>
    </citation>
    <scope>NUCLEOTIDE SEQUENCE</scope>
    <source>
        <strain evidence="12">HSMRA1968</strain>
        <tissue evidence="12">Whole embryos</tissue>
    </source>
</reference>
<dbReference type="EMBL" id="WJQU01000003">
    <property type="protein sequence ID" value="KAJ6637638.1"/>
    <property type="molecule type" value="Genomic_DNA"/>
</dbReference>
<keyword evidence="7 9" id="KW-0675">Receptor</keyword>
<name>A0A9Q0RZ87_9DIPT</name>
<organism evidence="12 13">
    <name type="scientific">Pseudolycoriella hygida</name>
    <dbReference type="NCBI Taxonomy" id="35572"/>
    <lineage>
        <taxon>Eukaryota</taxon>
        <taxon>Metazoa</taxon>
        <taxon>Ecdysozoa</taxon>
        <taxon>Arthropoda</taxon>
        <taxon>Hexapoda</taxon>
        <taxon>Insecta</taxon>
        <taxon>Pterygota</taxon>
        <taxon>Neoptera</taxon>
        <taxon>Endopterygota</taxon>
        <taxon>Diptera</taxon>
        <taxon>Nematocera</taxon>
        <taxon>Sciaroidea</taxon>
        <taxon>Sciaridae</taxon>
        <taxon>Pseudolycoriella</taxon>
    </lineage>
</organism>
<dbReference type="FunFam" id="1.20.1070.10:FF:000373">
    <property type="entry name" value="Neuropeptide F receptor"/>
    <property type="match status" value="1"/>
</dbReference>
<dbReference type="PANTHER" id="PTHR24235">
    <property type="entry name" value="NEUROPEPTIDE Y RECEPTOR"/>
    <property type="match status" value="1"/>
</dbReference>
<feature type="transmembrane region" description="Helical" evidence="10">
    <location>
        <begin position="161"/>
        <end position="181"/>
    </location>
</feature>
<evidence type="ECO:0000256" key="10">
    <source>
        <dbReference type="SAM" id="Phobius"/>
    </source>
</evidence>
<dbReference type="Pfam" id="PF00001">
    <property type="entry name" value="7tm_1"/>
    <property type="match status" value="1"/>
</dbReference>
<comment type="similarity">
    <text evidence="2 9">Belongs to the G-protein coupled receptor 1 family.</text>
</comment>
<dbReference type="OrthoDB" id="9046662at2759"/>
<evidence type="ECO:0000256" key="6">
    <source>
        <dbReference type="ARBA" id="ARBA00023136"/>
    </source>
</evidence>
<dbReference type="PANTHER" id="PTHR24235:SF30">
    <property type="entry name" value="NEUROPEPTIDE F RECEPTOR"/>
    <property type="match status" value="1"/>
</dbReference>
<dbReference type="PROSITE" id="PS00237">
    <property type="entry name" value="G_PROTEIN_RECEP_F1_1"/>
    <property type="match status" value="1"/>
</dbReference>
<dbReference type="SMART" id="SM01381">
    <property type="entry name" value="7TM_GPCR_Srsx"/>
    <property type="match status" value="1"/>
</dbReference>
<evidence type="ECO:0000256" key="5">
    <source>
        <dbReference type="ARBA" id="ARBA00023040"/>
    </source>
</evidence>
<dbReference type="SUPFAM" id="SSF81321">
    <property type="entry name" value="Family A G protein-coupled receptor-like"/>
    <property type="match status" value="1"/>
</dbReference>
<evidence type="ECO:0000256" key="1">
    <source>
        <dbReference type="ARBA" id="ARBA00004141"/>
    </source>
</evidence>